<dbReference type="InterPro" id="IPR001633">
    <property type="entry name" value="EAL_dom"/>
</dbReference>
<dbReference type="InterPro" id="IPR043128">
    <property type="entry name" value="Rev_trsase/Diguanyl_cyclase"/>
</dbReference>
<dbReference type="Pfam" id="PF00563">
    <property type="entry name" value="EAL"/>
    <property type="match status" value="1"/>
</dbReference>
<dbReference type="EMBL" id="JAGGJU010000002">
    <property type="protein sequence ID" value="MBP1849667.1"/>
    <property type="molecule type" value="Genomic_DNA"/>
</dbReference>
<dbReference type="NCBIfam" id="TIGR00254">
    <property type="entry name" value="GGDEF"/>
    <property type="match status" value="1"/>
</dbReference>
<feature type="domain" description="EAL" evidence="2">
    <location>
        <begin position="265"/>
        <end position="515"/>
    </location>
</feature>
<proteinExistence type="predicted"/>
<dbReference type="SMART" id="SM00267">
    <property type="entry name" value="GGDEF"/>
    <property type="match status" value="1"/>
</dbReference>
<name>A0ABS4DVF9_9HYPH</name>
<dbReference type="SMART" id="SM00052">
    <property type="entry name" value="EAL"/>
    <property type="match status" value="1"/>
</dbReference>
<dbReference type="InterPro" id="IPR035919">
    <property type="entry name" value="EAL_sf"/>
</dbReference>
<evidence type="ECO:0000256" key="1">
    <source>
        <dbReference type="SAM" id="Phobius"/>
    </source>
</evidence>
<dbReference type="PROSITE" id="PS50883">
    <property type="entry name" value="EAL"/>
    <property type="match status" value="1"/>
</dbReference>
<reference evidence="4 5" key="1">
    <citation type="submission" date="2021-03" db="EMBL/GenBank/DDBJ databases">
        <title>Genomic Encyclopedia of Type Strains, Phase IV (KMG-IV): sequencing the most valuable type-strain genomes for metagenomic binning, comparative biology and taxonomic classification.</title>
        <authorList>
            <person name="Goeker M."/>
        </authorList>
    </citation>
    <scope>NUCLEOTIDE SEQUENCE [LARGE SCALE GENOMIC DNA]</scope>
    <source>
        <strain evidence="4 5">DSM 21600</strain>
    </source>
</reference>
<dbReference type="Gene3D" id="3.30.70.270">
    <property type="match status" value="1"/>
</dbReference>
<dbReference type="CDD" id="cd01948">
    <property type="entry name" value="EAL"/>
    <property type="match status" value="1"/>
</dbReference>
<dbReference type="InterPro" id="IPR052155">
    <property type="entry name" value="Biofilm_reg_signaling"/>
</dbReference>
<evidence type="ECO:0000313" key="5">
    <source>
        <dbReference type="Proteomes" id="UP000759443"/>
    </source>
</evidence>
<feature type="domain" description="GGDEF" evidence="3">
    <location>
        <begin position="125"/>
        <end position="256"/>
    </location>
</feature>
<keyword evidence="5" id="KW-1185">Reference proteome</keyword>
<keyword evidence="1" id="KW-0472">Membrane</keyword>
<feature type="transmembrane region" description="Helical" evidence="1">
    <location>
        <begin position="12"/>
        <end position="36"/>
    </location>
</feature>
<gene>
    <name evidence="4" type="ORF">J2Z17_001088</name>
</gene>
<evidence type="ECO:0000313" key="4">
    <source>
        <dbReference type="EMBL" id="MBP1849667.1"/>
    </source>
</evidence>
<evidence type="ECO:0000259" key="2">
    <source>
        <dbReference type="PROSITE" id="PS50883"/>
    </source>
</evidence>
<keyword evidence="1" id="KW-1133">Transmembrane helix</keyword>
<organism evidence="4 5">
    <name type="scientific">Rhizobium halophytocola</name>
    <dbReference type="NCBI Taxonomy" id="735519"/>
    <lineage>
        <taxon>Bacteria</taxon>
        <taxon>Pseudomonadati</taxon>
        <taxon>Pseudomonadota</taxon>
        <taxon>Alphaproteobacteria</taxon>
        <taxon>Hyphomicrobiales</taxon>
        <taxon>Rhizobiaceae</taxon>
        <taxon>Rhizobium/Agrobacterium group</taxon>
        <taxon>Rhizobium</taxon>
    </lineage>
</organism>
<sequence>MYEFIASRAGRQFLALAGIAIAIWLPGVIFHADLFAGVRQLSGPNIDVFLLTLTVGGGISFIYSMLRIFDLRKEMVQRRAAEHKADWIATHDQLTRLPNRYAFERVDLRSFFGDMDTNGVQISAPTVTIFSIDLDGFKKVNDLVGHHGGDLLLSEVAKRLCQFAATPNVFRFGGDEFIVIARNLPVEREEKYAQLLIQLITRPIPVGDLATEVGASIGYARWPMQGATLEEVSHKSDVALYEAKSRGPNRAFLFSDEMQHRVAKRAQLEGKLRKAIESGDIRPFYQPLIDLKSGAVCGFEALARWTDDEGHAISPQVFITVAEETGLVTRLFQQLLAQAARDACGWPEDIGLSFNVSPVQMEDRLLASRILDVLSANNLAPHRLEVEITENALMQDPELAAEVIQSLHDAGIQIALDDFGTGYSSLSQLARYKFDKVKIDKSFVATFADDERQEKIVQAMLGLSKSLNLKTTVEGIEEHTQLGYFLKQGCDVGQGYLFGKAMPAEDALSFLHAHRQTIKSA</sequence>
<evidence type="ECO:0000259" key="3">
    <source>
        <dbReference type="PROSITE" id="PS50887"/>
    </source>
</evidence>
<dbReference type="RefSeq" id="WP_209942902.1">
    <property type="nucleotide sequence ID" value="NZ_JAGGJU010000002.1"/>
</dbReference>
<dbReference type="InterPro" id="IPR000160">
    <property type="entry name" value="GGDEF_dom"/>
</dbReference>
<dbReference type="CDD" id="cd01949">
    <property type="entry name" value="GGDEF"/>
    <property type="match status" value="1"/>
</dbReference>
<feature type="transmembrane region" description="Helical" evidence="1">
    <location>
        <begin position="48"/>
        <end position="69"/>
    </location>
</feature>
<accession>A0ABS4DVF9</accession>
<comment type="caution">
    <text evidence="4">The sequence shown here is derived from an EMBL/GenBank/DDBJ whole genome shotgun (WGS) entry which is preliminary data.</text>
</comment>
<protein>
    <submittedName>
        <fullName evidence="4">Diguanylate cyclase (GGDEF)-like protein</fullName>
    </submittedName>
</protein>
<dbReference type="PANTHER" id="PTHR44757:SF2">
    <property type="entry name" value="BIOFILM ARCHITECTURE MAINTENANCE PROTEIN MBAA"/>
    <property type="match status" value="1"/>
</dbReference>
<dbReference type="SUPFAM" id="SSF55073">
    <property type="entry name" value="Nucleotide cyclase"/>
    <property type="match status" value="1"/>
</dbReference>
<dbReference type="PROSITE" id="PS50887">
    <property type="entry name" value="GGDEF"/>
    <property type="match status" value="1"/>
</dbReference>
<dbReference type="SUPFAM" id="SSF141868">
    <property type="entry name" value="EAL domain-like"/>
    <property type="match status" value="1"/>
</dbReference>
<dbReference type="InterPro" id="IPR029787">
    <property type="entry name" value="Nucleotide_cyclase"/>
</dbReference>
<dbReference type="Proteomes" id="UP000759443">
    <property type="component" value="Unassembled WGS sequence"/>
</dbReference>
<dbReference type="PANTHER" id="PTHR44757">
    <property type="entry name" value="DIGUANYLATE CYCLASE DGCP"/>
    <property type="match status" value="1"/>
</dbReference>
<dbReference type="Gene3D" id="3.20.20.450">
    <property type="entry name" value="EAL domain"/>
    <property type="match status" value="1"/>
</dbReference>
<dbReference type="Pfam" id="PF00990">
    <property type="entry name" value="GGDEF"/>
    <property type="match status" value="1"/>
</dbReference>
<keyword evidence="1" id="KW-0812">Transmembrane</keyword>